<accession>A0A4Y2G7P2</accession>
<evidence type="ECO:0000256" key="1">
    <source>
        <dbReference type="SAM" id="MobiDB-lite"/>
    </source>
</evidence>
<dbReference type="AlphaFoldDB" id="A0A4Y2G7P2"/>
<name>A0A4Y2G7P2_ARAVE</name>
<proteinExistence type="predicted"/>
<protein>
    <submittedName>
        <fullName evidence="2">Uncharacterized protein</fullName>
    </submittedName>
</protein>
<dbReference type="Proteomes" id="UP000499080">
    <property type="component" value="Unassembled WGS sequence"/>
</dbReference>
<organism evidence="2 3">
    <name type="scientific">Araneus ventricosus</name>
    <name type="common">Orbweaver spider</name>
    <name type="synonym">Epeira ventricosa</name>
    <dbReference type="NCBI Taxonomy" id="182803"/>
    <lineage>
        <taxon>Eukaryota</taxon>
        <taxon>Metazoa</taxon>
        <taxon>Ecdysozoa</taxon>
        <taxon>Arthropoda</taxon>
        <taxon>Chelicerata</taxon>
        <taxon>Arachnida</taxon>
        <taxon>Araneae</taxon>
        <taxon>Araneomorphae</taxon>
        <taxon>Entelegynae</taxon>
        <taxon>Araneoidea</taxon>
        <taxon>Araneidae</taxon>
        <taxon>Araneus</taxon>
    </lineage>
</organism>
<dbReference type="OrthoDB" id="6432493at2759"/>
<dbReference type="EMBL" id="BGPR01001275">
    <property type="protein sequence ID" value="GBM49882.1"/>
    <property type="molecule type" value="Genomic_DNA"/>
</dbReference>
<comment type="caution">
    <text evidence="2">The sequence shown here is derived from an EMBL/GenBank/DDBJ whole genome shotgun (WGS) entry which is preliminary data.</text>
</comment>
<feature type="region of interest" description="Disordered" evidence="1">
    <location>
        <begin position="1"/>
        <end position="22"/>
    </location>
</feature>
<sequence length="98" mass="10538">MERPEIGDSTINSQSITASSSLNPNAANFESSYERNIFSGAAVSGNEVRQTKTAILSTANIFVRDSFGNLKSARALPDVGSMCSFITTEFADLLQIKK</sequence>
<reference evidence="2 3" key="1">
    <citation type="journal article" date="2019" name="Sci. Rep.">
        <title>Orb-weaving spider Araneus ventricosus genome elucidates the spidroin gene catalogue.</title>
        <authorList>
            <person name="Kono N."/>
            <person name="Nakamura H."/>
            <person name="Ohtoshi R."/>
            <person name="Moran D.A.P."/>
            <person name="Shinohara A."/>
            <person name="Yoshida Y."/>
            <person name="Fujiwara M."/>
            <person name="Mori M."/>
            <person name="Tomita M."/>
            <person name="Arakawa K."/>
        </authorList>
    </citation>
    <scope>NUCLEOTIDE SEQUENCE [LARGE SCALE GENOMIC DNA]</scope>
</reference>
<feature type="compositionally biased region" description="Polar residues" evidence="1">
    <location>
        <begin position="9"/>
        <end position="22"/>
    </location>
</feature>
<gene>
    <name evidence="2" type="ORF">AVEN_92149_1</name>
</gene>
<evidence type="ECO:0000313" key="2">
    <source>
        <dbReference type="EMBL" id="GBM49882.1"/>
    </source>
</evidence>
<evidence type="ECO:0000313" key="3">
    <source>
        <dbReference type="Proteomes" id="UP000499080"/>
    </source>
</evidence>
<keyword evidence="3" id="KW-1185">Reference proteome</keyword>